<dbReference type="KEGG" id="hro:HELRODRAFT_175648"/>
<organism evidence="11 12">
    <name type="scientific">Helobdella robusta</name>
    <name type="common">Californian leech</name>
    <dbReference type="NCBI Taxonomy" id="6412"/>
    <lineage>
        <taxon>Eukaryota</taxon>
        <taxon>Metazoa</taxon>
        <taxon>Spiralia</taxon>
        <taxon>Lophotrochozoa</taxon>
        <taxon>Annelida</taxon>
        <taxon>Clitellata</taxon>
        <taxon>Hirudinea</taxon>
        <taxon>Rhynchobdellida</taxon>
        <taxon>Glossiphoniidae</taxon>
        <taxon>Helobdella</taxon>
    </lineage>
</organism>
<dbReference type="EMBL" id="KB096900">
    <property type="protein sequence ID" value="ESO00667.1"/>
    <property type="molecule type" value="Genomic_DNA"/>
</dbReference>
<dbReference type="GeneID" id="20205469"/>
<keyword evidence="5" id="KW-0472">Membrane</keyword>
<feature type="domain" description="GDNF/GAS1" evidence="9">
    <location>
        <begin position="390"/>
        <end position="470"/>
    </location>
</feature>
<comment type="subcellular location">
    <subcellularLocation>
        <location evidence="1">Cell membrane</location>
    </subcellularLocation>
</comment>
<evidence type="ECO:0000313" key="12">
    <source>
        <dbReference type="Proteomes" id="UP000015101"/>
    </source>
</evidence>
<reference evidence="12" key="1">
    <citation type="submission" date="2012-12" db="EMBL/GenBank/DDBJ databases">
        <authorList>
            <person name="Hellsten U."/>
            <person name="Grimwood J."/>
            <person name="Chapman J.A."/>
            <person name="Shapiro H."/>
            <person name="Aerts A."/>
            <person name="Otillar R.P."/>
            <person name="Terry A.Y."/>
            <person name="Boore J.L."/>
            <person name="Simakov O."/>
            <person name="Marletaz F."/>
            <person name="Cho S.-J."/>
            <person name="Edsinger-Gonzales E."/>
            <person name="Havlak P."/>
            <person name="Kuo D.-H."/>
            <person name="Larsson T."/>
            <person name="Lv J."/>
            <person name="Arendt D."/>
            <person name="Savage R."/>
            <person name="Osoegawa K."/>
            <person name="de Jong P."/>
            <person name="Lindberg D.R."/>
            <person name="Seaver E.C."/>
            <person name="Weisblat D.A."/>
            <person name="Putnam N.H."/>
            <person name="Grigoriev I.V."/>
            <person name="Rokhsar D.S."/>
        </authorList>
    </citation>
    <scope>NUCLEOTIDE SEQUENCE</scope>
</reference>
<keyword evidence="12" id="KW-1185">Reference proteome</keyword>
<dbReference type="Proteomes" id="UP000015101">
    <property type="component" value="Unassembled WGS sequence"/>
</dbReference>
<feature type="compositionally biased region" description="Acidic residues" evidence="8">
    <location>
        <begin position="104"/>
        <end position="117"/>
    </location>
</feature>
<gene>
    <name evidence="11" type="primary">20205469</name>
    <name evidence="10" type="ORF">HELRODRAFT_175648</name>
</gene>
<evidence type="ECO:0000256" key="1">
    <source>
        <dbReference type="ARBA" id="ARBA00004236"/>
    </source>
</evidence>
<evidence type="ECO:0000256" key="5">
    <source>
        <dbReference type="ARBA" id="ARBA00023136"/>
    </source>
</evidence>
<evidence type="ECO:0000256" key="2">
    <source>
        <dbReference type="ARBA" id="ARBA00005961"/>
    </source>
</evidence>
<dbReference type="RefSeq" id="XP_009021304.1">
    <property type="nucleotide sequence ID" value="XM_009023056.1"/>
</dbReference>
<sequence>MAVDDDVDATITTIDKKRANLKKLLKALLKRLRMMAECRALLTSLQTHPLFLNCMCFASSSLQSDKECLDFQNRIFLHSCLGTSPNVSWISKPEKKDAISNVITDDDDDDDDDDENDVINNSNNNNDKNLLNNNKNNTNNNNKNNKNGDDNDNNGDDTDNDIDEKSCLWRRRWCSRESRCLESLATFRAECRENKNTKRCLPNNWSACHLSLISLRKHSRDLLSCQCGHFKNQQLNKKCHKFQQNLLSNACWDSAPYFVYTSKLPELTFSEQKTLALSSETSNGCSSLPQSDRRMSPISCCLYVYRRCNLDQQCSSYLESMMHACYWESNGDHCNRKSCLTQIRNFFMKVKPDLALSLDSRNEVIQSKCLKLKEVIIPTCSRVELPPPLCTHLVDRCIDDDVCRQSWYDFNHHCPVETPKYYKTSSFARCQENQKCTASIVYLMGTLLSTNCTCFAKSNKLKASNLSNVLSNITVGSSSSGSSSGSSSSGDGGDSSSSSSSSTAAEYKRCQSYRKLLHYKNYCLGLVDRPIVGKIIDDDDDDVTDKNNNEDDDNADCNNYEISKVYAQQNDGSRFSLSDRGQCGCHRGQVICVKPPYRVDLPEGLFLHIGYSSVELSHLSKYIGVGIDSITDLFNRILLYINGPLSQSSVSNVIVIILASAARSTYASFSHGTVAASFTTCRLRTSSSTPRSNPCTTTPTTTSDTNSIVY</sequence>
<name>T1F9H0_HELRO</name>
<dbReference type="CTD" id="20205469"/>
<dbReference type="SMART" id="SM00907">
    <property type="entry name" value="GDNF"/>
    <property type="match status" value="2"/>
</dbReference>
<dbReference type="OrthoDB" id="6374728at2759"/>
<reference evidence="10 12" key="2">
    <citation type="journal article" date="2013" name="Nature">
        <title>Insights into bilaterian evolution from three spiralian genomes.</title>
        <authorList>
            <person name="Simakov O."/>
            <person name="Marletaz F."/>
            <person name="Cho S.J."/>
            <person name="Edsinger-Gonzales E."/>
            <person name="Havlak P."/>
            <person name="Hellsten U."/>
            <person name="Kuo D.H."/>
            <person name="Larsson T."/>
            <person name="Lv J."/>
            <person name="Arendt D."/>
            <person name="Savage R."/>
            <person name="Osoegawa K."/>
            <person name="de Jong P."/>
            <person name="Grimwood J."/>
            <person name="Chapman J.A."/>
            <person name="Shapiro H."/>
            <person name="Aerts A."/>
            <person name="Otillar R.P."/>
            <person name="Terry A.Y."/>
            <person name="Boore J.L."/>
            <person name="Grigoriev I.V."/>
            <person name="Lindberg D.R."/>
            <person name="Seaver E.C."/>
            <person name="Weisblat D.A."/>
            <person name="Putnam N.H."/>
            <person name="Rokhsar D.S."/>
        </authorList>
    </citation>
    <scope>NUCLEOTIDE SEQUENCE</scope>
</reference>
<feature type="compositionally biased region" description="Low complexity" evidence="8">
    <location>
        <begin position="476"/>
        <end position="502"/>
    </location>
</feature>
<keyword evidence="4" id="KW-0732">Signal</keyword>
<dbReference type="PANTHER" id="PTHR10269">
    <property type="entry name" value="GDNF RECEPTOR ALPHA"/>
    <property type="match status" value="1"/>
</dbReference>
<keyword evidence="3" id="KW-1003">Cell membrane</keyword>
<evidence type="ECO:0000256" key="8">
    <source>
        <dbReference type="SAM" id="MobiDB-lite"/>
    </source>
</evidence>
<evidence type="ECO:0000256" key="6">
    <source>
        <dbReference type="ARBA" id="ARBA00023170"/>
    </source>
</evidence>
<feature type="compositionally biased region" description="Low complexity" evidence="8">
    <location>
        <begin position="118"/>
        <end position="145"/>
    </location>
</feature>
<dbReference type="GO" id="GO:0007399">
    <property type="term" value="P:nervous system development"/>
    <property type="evidence" value="ECO:0000318"/>
    <property type="project" value="GO_Central"/>
</dbReference>
<feature type="region of interest" description="Disordered" evidence="8">
    <location>
        <begin position="475"/>
        <end position="502"/>
    </location>
</feature>
<evidence type="ECO:0000313" key="11">
    <source>
        <dbReference type="EnsemblMetazoa" id="HelroP175648"/>
    </source>
</evidence>
<dbReference type="GO" id="GO:0009897">
    <property type="term" value="C:external side of plasma membrane"/>
    <property type="evidence" value="ECO:0000318"/>
    <property type="project" value="GO_Central"/>
</dbReference>
<feature type="region of interest" description="Disordered" evidence="8">
    <location>
        <begin position="102"/>
        <end position="157"/>
    </location>
</feature>
<keyword evidence="6" id="KW-0675">Receptor</keyword>
<comment type="similarity">
    <text evidence="2">Belongs to the GDNFR family.</text>
</comment>
<feature type="region of interest" description="Disordered" evidence="8">
    <location>
        <begin position="685"/>
        <end position="710"/>
    </location>
</feature>
<dbReference type="EnsemblMetazoa" id="HelroT175648">
    <property type="protein sequence ID" value="HelroP175648"/>
    <property type="gene ID" value="HelroG175648"/>
</dbReference>
<dbReference type="Pfam" id="PF02351">
    <property type="entry name" value="GDNF"/>
    <property type="match status" value="2"/>
</dbReference>
<reference evidence="11" key="3">
    <citation type="submission" date="2015-06" db="UniProtKB">
        <authorList>
            <consortium name="EnsemblMetazoa"/>
        </authorList>
    </citation>
    <scope>IDENTIFICATION</scope>
</reference>
<feature type="domain" description="GDNF/GAS1" evidence="9">
    <location>
        <begin position="301"/>
        <end position="380"/>
    </location>
</feature>
<accession>T1F9H0</accession>
<evidence type="ECO:0000256" key="3">
    <source>
        <dbReference type="ARBA" id="ARBA00022475"/>
    </source>
</evidence>
<dbReference type="InParanoid" id="T1F9H0"/>
<dbReference type="GO" id="GO:0007169">
    <property type="term" value="P:cell surface receptor protein tyrosine kinase signaling pathway"/>
    <property type="evidence" value="ECO:0007669"/>
    <property type="project" value="UniProtKB-ARBA"/>
</dbReference>
<protein>
    <recommendedName>
        <fullName evidence="9">GDNF/GAS1 domain-containing protein</fullName>
    </recommendedName>
</protein>
<dbReference type="AlphaFoldDB" id="T1F9H0"/>
<evidence type="ECO:0000313" key="10">
    <source>
        <dbReference type="EMBL" id="ESO00667.1"/>
    </source>
</evidence>
<dbReference type="HOGENOM" id="CLU_016517_0_0_1"/>
<proteinExistence type="inferred from homology"/>
<dbReference type="EMBL" id="AMQM01005388">
    <property type="status" value="NOT_ANNOTATED_CDS"/>
    <property type="molecule type" value="Genomic_DNA"/>
</dbReference>
<dbReference type="InterPro" id="IPR016017">
    <property type="entry name" value="GDNF/GAS1"/>
</dbReference>
<dbReference type="InterPro" id="IPR003438">
    <property type="entry name" value="GDNF_rcpt"/>
</dbReference>
<evidence type="ECO:0000256" key="4">
    <source>
        <dbReference type="ARBA" id="ARBA00022729"/>
    </source>
</evidence>
<dbReference type="PANTHER" id="PTHR10269:SF12">
    <property type="entry name" value="GLIAL CELL LINE-DERIVED NEUROTROPHIC FAMILY RECEPTOR-LIKE, ISOFORM E"/>
    <property type="match status" value="1"/>
</dbReference>
<dbReference type="InterPro" id="IPR037193">
    <property type="entry name" value="GDNF_alpha"/>
</dbReference>
<dbReference type="STRING" id="6412.T1F9H0"/>
<evidence type="ECO:0000256" key="7">
    <source>
        <dbReference type="ARBA" id="ARBA00023180"/>
    </source>
</evidence>
<dbReference type="SUPFAM" id="SSF110035">
    <property type="entry name" value="GDNF receptor-like"/>
    <property type="match status" value="2"/>
</dbReference>
<keyword evidence="7" id="KW-0325">Glycoprotein</keyword>
<dbReference type="GO" id="GO:0043235">
    <property type="term" value="C:receptor complex"/>
    <property type="evidence" value="ECO:0000318"/>
    <property type="project" value="GO_Central"/>
</dbReference>
<dbReference type="GO" id="GO:0038023">
    <property type="term" value="F:signaling receptor activity"/>
    <property type="evidence" value="ECO:0000318"/>
    <property type="project" value="GO_Central"/>
</dbReference>
<evidence type="ECO:0000259" key="9">
    <source>
        <dbReference type="SMART" id="SM00907"/>
    </source>
</evidence>